<sequence length="304" mass="33810">MSLDSPRPYTTPMAFRRAVTDRLRAIAEPHGPWPLADLQRQFAYDRLLSRLYLLDDGWVVKGATALLARRIAVRHTVDLDVYRAAERQQAERDLRSALALDAGDWFIFEAGRGTPVADGTTGVRIPIVARIGPTPWANFHVDVVADGVRMTGAPDEVSTLTGIEIPGLVQPRYLAYPITDHIADKTCATFERHGPEQRPSTRFKDLVDLQTLIAEAHVDADDQRRALSSEAGRRHLELPVHFDVPERRTWVAGYAAEARRARTPVARTLDEALALVRPYLDPILDGTGTGAWHPEDGVWKPALP</sequence>
<keyword evidence="2" id="KW-1185">Reference proteome</keyword>
<proteinExistence type="predicted"/>
<dbReference type="AlphaFoldDB" id="A0A561EUJ3"/>
<protein>
    <submittedName>
        <fullName evidence="1">Nucleotidyltransferase AbiEii toxin of type IV toxin-antitoxin system</fullName>
    </submittedName>
</protein>
<comment type="caution">
    <text evidence="1">The sequence shown here is derived from an EMBL/GenBank/DDBJ whole genome shotgun (WGS) entry which is preliminary data.</text>
</comment>
<dbReference type="EMBL" id="VIVR01000001">
    <property type="protein sequence ID" value="TWE19280.1"/>
    <property type="molecule type" value="Genomic_DNA"/>
</dbReference>
<dbReference type="InterPro" id="IPR014942">
    <property type="entry name" value="AbiEii"/>
</dbReference>
<name>A0A561EUJ3_9ACTN</name>
<evidence type="ECO:0000313" key="1">
    <source>
        <dbReference type="EMBL" id="TWE19280.1"/>
    </source>
</evidence>
<reference evidence="1 2" key="1">
    <citation type="submission" date="2019-06" db="EMBL/GenBank/DDBJ databases">
        <title>Sequencing the genomes of 1000 actinobacteria strains.</title>
        <authorList>
            <person name="Klenk H.-P."/>
        </authorList>
    </citation>
    <scope>NUCLEOTIDE SEQUENCE [LARGE SCALE GENOMIC DNA]</scope>
    <source>
        <strain evidence="1 2">DSM 41649</strain>
    </source>
</reference>
<gene>
    <name evidence="1" type="ORF">FB465_4396</name>
</gene>
<keyword evidence="1" id="KW-0808">Transferase</keyword>
<dbReference type="GO" id="GO:0016740">
    <property type="term" value="F:transferase activity"/>
    <property type="evidence" value="ECO:0007669"/>
    <property type="project" value="UniProtKB-KW"/>
</dbReference>
<dbReference type="Pfam" id="PF08843">
    <property type="entry name" value="AbiEii"/>
    <property type="match status" value="1"/>
</dbReference>
<dbReference type="Proteomes" id="UP000318416">
    <property type="component" value="Unassembled WGS sequence"/>
</dbReference>
<evidence type="ECO:0000313" key="2">
    <source>
        <dbReference type="Proteomes" id="UP000318416"/>
    </source>
</evidence>
<accession>A0A561EUJ3</accession>
<organism evidence="1 2">
    <name type="scientific">Kitasatospora atroaurantiaca</name>
    <dbReference type="NCBI Taxonomy" id="285545"/>
    <lineage>
        <taxon>Bacteria</taxon>
        <taxon>Bacillati</taxon>
        <taxon>Actinomycetota</taxon>
        <taxon>Actinomycetes</taxon>
        <taxon>Kitasatosporales</taxon>
        <taxon>Streptomycetaceae</taxon>
        <taxon>Kitasatospora</taxon>
    </lineage>
</organism>